<dbReference type="AlphaFoldDB" id="K3VNT1"/>
<protein>
    <recommendedName>
        <fullName evidence="2">2EXR domain-containing protein</fullName>
    </recommendedName>
</protein>
<evidence type="ECO:0000313" key="3">
    <source>
        <dbReference type="EMBL" id="EKJ75423.1"/>
    </source>
</evidence>
<proteinExistence type="predicted"/>
<gene>
    <name evidence="3" type="ORF">FPSE_04376</name>
</gene>
<dbReference type="OrthoDB" id="3596450at2759"/>
<feature type="domain" description="2EXR" evidence="2">
    <location>
        <begin position="6"/>
        <end position="95"/>
    </location>
</feature>
<dbReference type="Pfam" id="PF20150">
    <property type="entry name" value="2EXR"/>
    <property type="match status" value="1"/>
</dbReference>
<evidence type="ECO:0000313" key="4">
    <source>
        <dbReference type="Proteomes" id="UP000007978"/>
    </source>
</evidence>
<dbReference type="InterPro" id="IPR045518">
    <property type="entry name" value="2EXR"/>
</dbReference>
<evidence type="ECO:0000259" key="2">
    <source>
        <dbReference type="Pfam" id="PF20150"/>
    </source>
</evidence>
<dbReference type="Proteomes" id="UP000007978">
    <property type="component" value="Chromosome 4"/>
</dbReference>
<dbReference type="KEGG" id="fpu:FPSE_04376"/>
<dbReference type="EMBL" id="AFNW01000087">
    <property type="protein sequence ID" value="EKJ75423.1"/>
    <property type="molecule type" value="Genomic_DNA"/>
</dbReference>
<feature type="region of interest" description="Disordered" evidence="1">
    <location>
        <begin position="86"/>
        <end position="105"/>
    </location>
</feature>
<comment type="caution">
    <text evidence="3">The sequence shown here is derived from an EMBL/GenBank/DDBJ whole genome shotgun (WGS) entry which is preliminary data.</text>
</comment>
<dbReference type="PANTHER" id="PTHR35910">
    <property type="entry name" value="2EXR DOMAIN-CONTAINING PROTEIN"/>
    <property type="match status" value="1"/>
</dbReference>
<keyword evidence="4" id="KW-1185">Reference proteome</keyword>
<accession>K3VNT1</accession>
<sequence length="337" mass="38569">MSTTSFHTFPNLPAELRLQIWEEAYDTPQLRQQGIHYVDIYTQHERPLSSALVAFHPGYERDTFGSACLMNRGLWKACGESREVITKKSKKSKPPAKTPMQVSRTDGRPDGYCRVNGWKDIFCIRTSRCNVGQYVSTVMQMRIQGIDSKGWEFPVKNIAFEFDPTWLIDIPATDTDMTDEDSPRGLFLCLLQARQTPNIWLIDRETAWSSGECADCAASTPLFVDGTDYYVEGKHDALCLEHDADERSRALTTFLEKLEDIILEGKFRRWGLSSHVDSRSFANDYGITTVVEDVRFLFCRSREVALCQRCPAHEHRYNSDGDADEWDTVGSMSSERW</sequence>
<evidence type="ECO:0000256" key="1">
    <source>
        <dbReference type="SAM" id="MobiDB-lite"/>
    </source>
</evidence>
<name>K3VNT1_FUSPC</name>
<dbReference type="HOGENOM" id="CLU_066482_0_0_1"/>
<organism evidence="3 4">
    <name type="scientific">Fusarium pseudograminearum (strain CS3096)</name>
    <name type="common">Wheat and barley crown-rot fungus</name>
    <dbReference type="NCBI Taxonomy" id="1028729"/>
    <lineage>
        <taxon>Eukaryota</taxon>
        <taxon>Fungi</taxon>
        <taxon>Dikarya</taxon>
        <taxon>Ascomycota</taxon>
        <taxon>Pezizomycotina</taxon>
        <taxon>Sordariomycetes</taxon>
        <taxon>Hypocreomycetidae</taxon>
        <taxon>Hypocreales</taxon>
        <taxon>Nectriaceae</taxon>
        <taxon>Fusarium</taxon>
    </lineage>
</organism>
<reference evidence="3 4" key="1">
    <citation type="journal article" date="2012" name="PLoS Pathog.">
        <title>Comparative pathogenomics reveals horizontally acquired novel virulence genes in fungi infecting cereal hosts.</title>
        <authorList>
            <person name="Gardiner D.M."/>
            <person name="McDonald M.C."/>
            <person name="Covarelli L."/>
            <person name="Solomon P.S."/>
            <person name="Rusu A.G."/>
            <person name="Marshall M."/>
            <person name="Kazan K."/>
            <person name="Chakraborty S."/>
            <person name="McDonald B.A."/>
            <person name="Manners J.M."/>
        </authorList>
    </citation>
    <scope>NUCLEOTIDE SEQUENCE [LARGE SCALE GENOMIC DNA]</scope>
    <source>
        <strain evidence="3 4">CS3096</strain>
    </source>
</reference>
<dbReference type="RefSeq" id="XP_009255769.1">
    <property type="nucleotide sequence ID" value="XM_009257494.1"/>
</dbReference>
<dbReference type="GeneID" id="20362994"/>
<dbReference type="PANTHER" id="PTHR35910:SF1">
    <property type="entry name" value="2EXR DOMAIN-CONTAINING PROTEIN"/>
    <property type="match status" value="1"/>
</dbReference>